<evidence type="ECO:0000313" key="7">
    <source>
        <dbReference type="EMBL" id="PEG36495.1"/>
    </source>
</evidence>
<dbReference type="GO" id="GO:0046306">
    <property type="term" value="P:alkanesulfonate catabolic process"/>
    <property type="evidence" value="ECO:0007669"/>
    <property type="project" value="TreeGrafter"/>
</dbReference>
<dbReference type="EMBL" id="PDCP01000034">
    <property type="protein sequence ID" value="PEG36495.1"/>
    <property type="molecule type" value="Genomic_DNA"/>
</dbReference>
<keyword evidence="3" id="KW-0560">Oxidoreductase</keyword>
<reference evidence="6 9" key="2">
    <citation type="journal article" date="2019" name="Emerg. Microbes Infect.">
        <title>Comprehensive subspecies identification of 175 nontuberculous mycobacteria species based on 7547 genomic profiles.</title>
        <authorList>
            <person name="Matsumoto Y."/>
            <person name="Kinjo T."/>
            <person name="Motooka D."/>
            <person name="Nabeya D."/>
            <person name="Jung N."/>
            <person name="Uechi K."/>
            <person name="Horii T."/>
            <person name="Iida T."/>
            <person name="Fujita J."/>
            <person name="Nakamura S."/>
        </authorList>
    </citation>
    <scope>NUCLEOTIDE SEQUENCE [LARGE SCALE GENOMIC DNA]</scope>
    <source>
        <strain evidence="6 9">JCM 6377</strain>
    </source>
</reference>
<sequence>MLISAKLAPAFDYSVLHEFWRTADDLGFYSVANYDHFYGLTHPQAPTFEGWTSLAAMATVVRTARVSCMVSSVTFRNPAMLAKMAVTVDHISGGRLDFGIGAGWHEEEHRGYGIEFPSAGTRVDMLDEALTVIRRLWTEDAVTFDGRFYTLREAIAEPKPVQTPDPPIVVGGEKPRMLRVVARHADEWNVPNPGAAADWGEVSARLDEACREVGRDPGQIRRSVQLFLHPDQQGQVDEQLAKLPELEALGCQHAVLSFYQPPTAAQLKRYAALG</sequence>
<keyword evidence="8" id="KW-1185">Reference proteome</keyword>
<dbReference type="NCBIfam" id="TIGR03560">
    <property type="entry name" value="F420_Rv1855c"/>
    <property type="match status" value="1"/>
</dbReference>
<dbReference type="InterPro" id="IPR036661">
    <property type="entry name" value="Luciferase-like_sf"/>
</dbReference>
<evidence type="ECO:0000256" key="3">
    <source>
        <dbReference type="ARBA" id="ARBA00023002"/>
    </source>
</evidence>
<dbReference type="InterPro" id="IPR019952">
    <property type="entry name" value="F420_OxRdatse_Rv1855c_pred"/>
</dbReference>
<dbReference type="EMBL" id="BLKS01000001">
    <property type="protein sequence ID" value="GFG49568.1"/>
    <property type="molecule type" value="Genomic_DNA"/>
</dbReference>
<evidence type="ECO:0000256" key="2">
    <source>
        <dbReference type="ARBA" id="ARBA00022643"/>
    </source>
</evidence>
<dbReference type="GO" id="GO:0008726">
    <property type="term" value="F:alkanesulfonate monooxygenase activity"/>
    <property type="evidence" value="ECO:0007669"/>
    <property type="project" value="TreeGrafter"/>
</dbReference>
<evidence type="ECO:0000313" key="6">
    <source>
        <dbReference type="EMBL" id="GFG49568.1"/>
    </source>
</evidence>
<dbReference type="Proteomes" id="UP000465302">
    <property type="component" value="Unassembled WGS sequence"/>
</dbReference>
<gene>
    <name evidence="7" type="ORF">CQY20_18935</name>
    <name evidence="6" type="ORF">MAGR_10090</name>
</gene>
<dbReference type="PANTHER" id="PTHR42847:SF4">
    <property type="entry name" value="ALKANESULFONATE MONOOXYGENASE-RELATED"/>
    <property type="match status" value="1"/>
</dbReference>
<dbReference type="Pfam" id="PF00296">
    <property type="entry name" value="Bac_luciferase"/>
    <property type="match status" value="1"/>
</dbReference>
<evidence type="ECO:0000313" key="8">
    <source>
        <dbReference type="Proteomes" id="UP000220914"/>
    </source>
</evidence>
<organism evidence="7 8">
    <name type="scientific">Mycolicibacterium agri</name>
    <name type="common">Mycobacterium agri</name>
    <dbReference type="NCBI Taxonomy" id="36811"/>
    <lineage>
        <taxon>Bacteria</taxon>
        <taxon>Bacillati</taxon>
        <taxon>Actinomycetota</taxon>
        <taxon>Actinomycetes</taxon>
        <taxon>Mycobacteriales</taxon>
        <taxon>Mycobacteriaceae</taxon>
        <taxon>Mycolicibacterium</taxon>
    </lineage>
</organism>
<dbReference type="OrthoDB" id="4029802at2"/>
<reference evidence="6" key="3">
    <citation type="submission" date="2020-02" db="EMBL/GenBank/DDBJ databases">
        <authorList>
            <person name="Matsumoto Y."/>
            <person name="Motooka D."/>
            <person name="Nakamura S."/>
        </authorList>
    </citation>
    <scope>NUCLEOTIDE SEQUENCE</scope>
    <source>
        <strain evidence="6">JCM 6377</strain>
    </source>
</reference>
<accession>A0A2A7MXN1</accession>
<evidence type="ECO:0000256" key="1">
    <source>
        <dbReference type="ARBA" id="ARBA00022630"/>
    </source>
</evidence>
<name>A0A2A7MXN1_MYCAG</name>
<dbReference type="RefSeq" id="WP_097941619.1">
    <property type="nucleotide sequence ID" value="NZ_BLKS01000001.1"/>
</dbReference>
<dbReference type="PANTHER" id="PTHR42847">
    <property type="entry name" value="ALKANESULFONATE MONOOXYGENASE"/>
    <property type="match status" value="1"/>
</dbReference>
<keyword evidence="1" id="KW-0285">Flavoprotein</keyword>
<dbReference type="InterPro" id="IPR050172">
    <property type="entry name" value="SsuD_RutA_monooxygenase"/>
</dbReference>
<protein>
    <submittedName>
        <fullName evidence="7">LLM class F420-dependent oxidoreductase</fullName>
    </submittedName>
</protein>
<reference evidence="7 8" key="1">
    <citation type="submission" date="2017-10" db="EMBL/GenBank/DDBJ databases">
        <title>The new phylogeny of genus Mycobacterium.</title>
        <authorList>
            <person name="Tortoli E."/>
            <person name="Trovato A."/>
            <person name="Cirillo D.M."/>
        </authorList>
    </citation>
    <scope>NUCLEOTIDE SEQUENCE [LARGE SCALE GENOMIC DNA]</scope>
    <source>
        <strain evidence="7 8">CCUG37673</strain>
    </source>
</reference>
<dbReference type="InterPro" id="IPR011251">
    <property type="entry name" value="Luciferase-like_dom"/>
</dbReference>
<evidence type="ECO:0000313" key="9">
    <source>
        <dbReference type="Proteomes" id="UP000465302"/>
    </source>
</evidence>
<evidence type="ECO:0000256" key="4">
    <source>
        <dbReference type="ARBA" id="ARBA00023033"/>
    </source>
</evidence>
<keyword evidence="2" id="KW-0288">FMN</keyword>
<dbReference type="SUPFAM" id="SSF51679">
    <property type="entry name" value="Bacterial luciferase-like"/>
    <property type="match status" value="1"/>
</dbReference>
<dbReference type="Gene3D" id="3.20.20.30">
    <property type="entry name" value="Luciferase-like domain"/>
    <property type="match status" value="1"/>
</dbReference>
<feature type="domain" description="Luciferase-like" evidence="5">
    <location>
        <begin position="10"/>
        <end position="235"/>
    </location>
</feature>
<proteinExistence type="predicted"/>
<dbReference type="AlphaFoldDB" id="A0A2A7MXN1"/>
<dbReference type="Proteomes" id="UP000220914">
    <property type="component" value="Unassembled WGS sequence"/>
</dbReference>
<comment type="caution">
    <text evidence="7">The sequence shown here is derived from an EMBL/GenBank/DDBJ whole genome shotgun (WGS) entry which is preliminary data.</text>
</comment>
<keyword evidence="4" id="KW-0503">Monooxygenase</keyword>
<evidence type="ECO:0000259" key="5">
    <source>
        <dbReference type="Pfam" id="PF00296"/>
    </source>
</evidence>